<dbReference type="InterPro" id="IPR030564">
    <property type="entry name" value="Myotubularin"/>
</dbReference>
<dbReference type="Gene3D" id="3.10.28.10">
    <property type="entry name" value="Homing endonucleases"/>
    <property type="match status" value="1"/>
</dbReference>
<name>A0A9Q0RCY0_ANAIG</name>
<reference evidence="5" key="1">
    <citation type="submission" date="2022-10" db="EMBL/GenBank/DDBJ databases">
        <title>Novel sulphate-reducing endosymbionts in the free-living metamonad Anaeramoeba.</title>
        <authorList>
            <person name="Jerlstrom-Hultqvist J."/>
            <person name="Cepicka I."/>
            <person name="Gallot-Lavallee L."/>
            <person name="Salas-Leiva D."/>
            <person name="Curtis B.A."/>
            <person name="Zahonova K."/>
            <person name="Pipaliya S."/>
            <person name="Dacks J."/>
            <person name="Roger A.J."/>
        </authorList>
    </citation>
    <scope>NUCLEOTIDE SEQUENCE</scope>
    <source>
        <strain evidence="5">BMAN</strain>
    </source>
</reference>
<feature type="binding site" evidence="3">
    <location>
        <begin position="279"/>
        <end position="282"/>
    </location>
    <ligand>
        <name>substrate</name>
    </ligand>
</feature>
<dbReference type="GO" id="GO:0016020">
    <property type="term" value="C:membrane"/>
    <property type="evidence" value="ECO:0007669"/>
    <property type="project" value="TreeGrafter"/>
</dbReference>
<dbReference type="InterPro" id="IPR029021">
    <property type="entry name" value="Prot-tyrosine_phosphatase-like"/>
</dbReference>
<dbReference type="PANTHER" id="PTHR10807">
    <property type="entry name" value="MYOTUBULARIN-RELATED"/>
    <property type="match status" value="1"/>
</dbReference>
<gene>
    <name evidence="5" type="ORF">M0811_06788</name>
</gene>
<dbReference type="InterPro" id="IPR027434">
    <property type="entry name" value="Homing_endonucl"/>
</dbReference>
<proteinExistence type="inferred from homology"/>
<dbReference type="PROSITE" id="PS50818">
    <property type="entry name" value="INTEIN_C_TER"/>
    <property type="match status" value="1"/>
</dbReference>
<dbReference type="InterPro" id="IPR011993">
    <property type="entry name" value="PH-like_dom_sf"/>
</dbReference>
<dbReference type="Proteomes" id="UP001149090">
    <property type="component" value="Unassembled WGS sequence"/>
</dbReference>
<dbReference type="Pfam" id="PF06602">
    <property type="entry name" value="Myotub-related"/>
    <property type="match status" value="2"/>
</dbReference>
<dbReference type="EMBL" id="JAPDFW010000063">
    <property type="protein sequence ID" value="KAJ5075926.1"/>
    <property type="molecule type" value="Genomic_DNA"/>
</dbReference>
<dbReference type="GO" id="GO:0004438">
    <property type="term" value="F:phosphatidylinositol-3-phosphate phosphatase activity"/>
    <property type="evidence" value="ECO:0007669"/>
    <property type="project" value="TreeGrafter"/>
</dbReference>
<dbReference type="OrthoDB" id="271628at2759"/>
<comment type="caution">
    <text evidence="5">The sequence shown here is derived from an EMBL/GenBank/DDBJ whole genome shotgun (WGS) entry which is preliminary data.</text>
</comment>
<dbReference type="NCBIfam" id="TIGR01443">
    <property type="entry name" value="intein_Cterm"/>
    <property type="match status" value="1"/>
</dbReference>
<evidence type="ECO:0000313" key="5">
    <source>
        <dbReference type="EMBL" id="KAJ5075926.1"/>
    </source>
</evidence>
<comment type="similarity">
    <text evidence="1">Belongs to the protein-tyrosine phosphatase family. Non-receptor class myotubularin subfamily.</text>
</comment>
<dbReference type="Pfam" id="PF02893">
    <property type="entry name" value="GRAM"/>
    <property type="match status" value="1"/>
</dbReference>
<evidence type="ECO:0000256" key="3">
    <source>
        <dbReference type="PIRSR" id="PIRSR630564-2"/>
    </source>
</evidence>
<keyword evidence="6" id="KW-1185">Reference proteome</keyword>
<dbReference type="SUPFAM" id="SSF50729">
    <property type="entry name" value="PH domain-like"/>
    <property type="match status" value="1"/>
</dbReference>
<evidence type="ECO:0000259" key="4">
    <source>
        <dbReference type="PROSITE" id="PS51339"/>
    </source>
</evidence>
<dbReference type="Gene3D" id="2.170.16.10">
    <property type="entry name" value="Hedgehog/Intein (Hint) domain"/>
    <property type="match status" value="1"/>
</dbReference>
<organism evidence="5 6">
    <name type="scientific">Anaeramoeba ignava</name>
    <name type="common">Anaerobic marine amoeba</name>
    <dbReference type="NCBI Taxonomy" id="1746090"/>
    <lineage>
        <taxon>Eukaryota</taxon>
        <taxon>Metamonada</taxon>
        <taxon>Anaeramoebidae</taxon>
        <taxon>Anaeramoeba</taxon>
    </lineage>
</organism>
<dbReference type="InterPro" id="IPR004182">
    <property type="entry name" value="GRAM"/>
</dbReference>
<protein>
    <submittedName>
        <fullName evidence="5">Intein-containing myotubularin-related</fullName>
    </submittedName>
</protein>
<dbReference type="InterPro" id="IPR030934">
    <property type="entry name" value="Intein_C"/>
</dbReference>
<accession>A0A9Q0RCY0</accession>
<dbReference type="SUPFAM" id="SSF52799">
    <property type="entry name" value="(Phosphotyrosine protein) phosphatases II"/>
    <property type="match status" value="2"/>
</dbReference>
<feature type="domain" description="Myotubularin phosphatase" evidence="4">
    <location>
        <begin position="155"/>
        <end position="903"/>
    </location>
</feature>
<dbReference type="AlphaFoldDB" id="A0A9Q0RCY0"/>
<dbReference type="PROSITE" id="PS51339">
    <property type="entry name" value="PPASE_MYOTUBULARIN"/>
    <property type="match status" value="1"/>
</dbReference>
<dbReference type="GO" id="GO:0005737">
    <property type="term" value="C:cytoplasm"/>
    <property type="evidence" value="ECO:0007669"/>
    <property type="project" value="TreeGrafter"/>
</dbReference>
<dbReference type="GO" id="GO:0046856">
    <property type="term" value="P:phosphatidylinositol dephosphorylation"/>
    <property type="evidence" value="ECO:0007669"/>
    <property type="project" value="TreeGrafter"/>
</dbReference>
<dbReference type="SUPFAM" id="SSF51294">
    <property type="entry name" value="Hedgehog/intein (Hint) domain"/>
    <property type="match status" value="1"/>
</dbReference>
<evidence type="ECO:0000313" key="6">
    <source>
        <dbReference type="Proteomes" id="UP001149090"/>
    </source>
</evidence>
<evidence type="ECO:0000256" key="1">
    <source>
        <dbReference type="ARBA" id="ARBA00007471"/>
    </source>
</evidence>
<dbReference type="InterPro" id="IPR036844">
    <property type="entry name" value="Hint_dom_sf"/>
</dbReference>
<feature type="active site" description="Phosphocysteine intermediate" evidence="2">
    <location>
        <position position="369"/>
    </location>
</feature>
<evidence type="ECO:0000256" key="2">
    <source>
        <dbReference type="PIRSR" id="PIRSR630564-1"/>
    </source>
</evidence>
<feature type="binding site" evidence="3">
    <location>
        <begin position="304"/>
        <end position="305"/>
    </location>
    <ligand>
        <name>substrate</name>
    </ligand>
</feature>
<dbReference type="InterPro" id="IPR010569">
    <property type="entry name" value="Myotubularin-like_Pase_dom"/>
</dbReference>
<sequence length="935" mass="110565">MKRKINRLSIEVKNNKIENEKFWIINENQIFFIENISYFHLSSDSLLLGSLILTNYRLIFLPKHKANKLHFISIPLGQIQKIKKIEKQFNNGLNAFGFSIYQKTFRKFKFFIFEKDEKFSFLFDSIIKNSFINEITLSFAFQHKNIFDQSLIDFGWSIYKINEEFERQNFSDMNWIIIDWNNNFNLSPTYPNILAIPKDITKQELEMIAKFRTKKRFPVLTWKHPKKLVCITRSSQPKKGVFSNRSQIDEKYISIIQKMSSNKPFDIFDCRPKINAIGNKTKGGGYENISNYPECSLTFLGIENIHHMRNSYELLRKLCRKTVNKKQDDQKWFEFLAQTKWLFHIQKLLQSSIKVVESIQKNCSVLVHCSDGWDRSVSHDSPILCRFSKKFIGIFRIDQLRNFDLLWKKDKFIKNKESCFVNENIEVWTELGFTKINQIIRHKTKEDLVRIQTKSGSVDVTTGHSLLDPSGNCFKAEKAQIGDKLLQSEIDLNIFPKIHLNIQKEEELDLQNTLQTQNKFNEMKITNNLIWFFGLFTVNGNVNSSSHLWNLHHNSLKVLFIAKLIIEKLLNSFNSQISISIIKNQIQINYEKSKSKDVIDEFIQFFDDNFFDKDHNRKIPNLIFNLDLNLIESFWNGFLIGEFNQTKRNFKLENMILNSSSKIFIAGLYLLIKLLFKKNCFVNFNEEMNVFEIFCEESKRNFNSLNFENNCIIKKSKIDKDETNYVYDLSTENEHFQAGIGTIIVHNTSQVCSLAEVILDPFYRTIKGFSILIEKDWISFGHKFTERCGHCDSMNTFNKQNSPIFIQWIDCVFQCVSQFPNAFEFNSFFLLSILEHLNSRRFGTFLCDNDFERFEKKLQYRTYSLWTLLNSNQEYLNPSYKKYDGILGIQTYMGLLKFWDSFYLQELFPSIIINENSFNLETNLGDVEWEEILKK</sequence>
<dbReference type="Gene3D" id="2.30.29.30">
    <property type="entry name" value="Pleckstrin-homology domain (PH domain)/Phosphotyrosine-binding domain (PTB)"/>
    <property type="match status" value="1"/>
</dbReference>
<dbReference type="CDD" id="cd00081">
    <property type="entry name" value="Hint"/>
    <property type="match status" value="1"/>
</dbReference>
<feature type="binding site" evidence="3">
    <location>
        <begin position="369"/>
        <end position="375"/>
    </location>
    <ligand>
        <name>substrate</name>
    </ligand>
</feature>
<dbReference type="PANTHER" id="PTHR10807:SF128">
    <property type="entry name" value="PHOSPHATIDYLINOSITOL-3,5-BISPHOSPHATE 3-PHOSPHATASE"/>
    <property type="match status" value="1"/>
</dbReference>